<evidence type="ECO:0000256" key="1">
    <source>
        <dbReference type="SAM" id="Phobius"/>
    </source>
</evidence>
<reference evidence="2 3" key="1">
    <citation type="submission" date="2018-09" db="EMBL/GenBank/DDBJ databases">
        <title>Genome sequencing of strain 1JSPR-7.</title>
        <authorList>
            <person name="Heo J."/>
            <person name="Kim S.-J."/>
            <person name="Kwon S.-W."/>
        </authorList>
    </citation>
    <scope>NUCLEOTIDE SEQUENCE [LARGE SCALE GENOMIC DNA]</scope>
    <source>
        <strain evidence="2 3">1JSPR-7</strain>
    </source>
</reference>
<protein>
    <submittedName>
        <fullName evidence="2">Uncharacterized protein</fullName>
    </submittedName>
</protein>
<feature type="transmembrane region" description="Helical" evidence="1">
    <location>
        <begin position="7"/>
        <end position="29"/>
    </location>
</feature>
<organism evidence="2 3">
    <name type="scientific">Lactococcus allomyrinae</name>
    <dbReference type="NCBI Taxonomy" id="2419773"/>
    <lineage>
        <taxon>Bacteria</taxon>
        <taxon>Bacillati</taxon>
        <taxon>Bacillota</taxon>
        <taxon>Bacilli</taxon>
        <taxon>Lactobacillales</taxon>
        <taxon>Streptococcaceae</taxon>
        <taxon>Lactococcus</taxon>
    </lineage>
</organism>
<feature type="transmembrane region" description="Helical" evidence="1">
    <location>
        <begin position="35"/>
        <end position="58"/>
    </location>
</feature>
<dbReference type="OrthoDB" id="2243557at2"/>
<evidence type="ECO:0000313" key="3">
    <source>
        <dbReference type="Proteomes" id="UP000269374"/>
    </source>
</evidence>
<dbReference type="Proteomes" id="UP000269374">
    <property type="component" value="Chromosome"/>
</dbReference>
<gene>
    <name evidence="2" type="ORF">D7I46_02710</name>
</gene>
<dbReference type="EMBL" id="CP032627">
    <property type="protein sequence ID" value="AYG00092.1"/>
    <property type="molecule type" value="Genomic_DNA"/>
</dbReference>
<dbReference type="AlphaFoldDB" id="A0A387BDG3"/>
<name>A0A387BDG3_9LACT</name>
<sequence length="65" mass="7400">MNDDLKLPPVIVGLQVVLSALSGAIIKLLLQNYSWVIQLIAFIIIFVIIYIIVGMVYLKWNKNRT</sequence>
<proteinExistence type="predicted"/>
<keyword evidence="1" id="KW-1133">Transmembrane helix</keyword>
<dbReference type="RefSeq" id="WP_120771480.1">
    <property type="nucleotide sequence ID" value="NZ_CP032627.1"/>
</dbReference>
<accession>A0A387BDG3</accession>
<keyword evidence="1" id="KW-0472">Membrane</keyword>
<keyword evidence="3" id="KW-1185">Reference proteome</keyword>
<dbReference type="KEGG" id="lact:D7I46_02710"/>
<evidence type="ECO:0000313" key="2">
    <source>
        <dbReference type="EMBL" id="AYG00092.1"/>
    </source>
</evidence>
<keyword evidence="1" id="KW-0812">Transmembrane</keyword>